<feature type="region of interest" description="Disordered" evidence="1">
    <location>
        <begin position="1"/>
        <end position="55"/>
    </location>
</feature>
<accession>A0A392NG89</accession>
<proteinExistence type="predicted"/>
<dbReference type="EMBL" id="LXQA010038654">
    <property type="protein sequence ID" value="MCH98840.1"/>
    <property type="molecule type" value="Genomic_DNA"/>
</dbReference>
<comment type="caution">
    <text evidence="2">The sequence shown here is derived from an EMBL/GenBank/DDBJ whole genome shotgun (WGS) entry which is preliminary data.</text>
</comment>
<feature type="compositionally biased region" description="Polar residues" evidence="1">
    <location>
        <begin position="1"/>
        <end position="22"/>
    </location>
</feature>
<dbReference type="AlphaFoldDB" id="A0A392NG89"/>
<reference evidence="2 3" key="1">
    <citation type="journal article" date="2018" name="Front. Plant Sci.">
        <title>Red Clover (Trifolium pratense) and Zigzag Clover (T. medium) - A Picture of Genomic Similarities and Differences.</title>
        <authorList>
            <person name="Dluhosova J."/>
            <person name="Istvanek J."/>
            <person name="Nedelnik J."/>
            <person name="Repkova J."/>
        </authorList>
    </citation>
    <scope>NUCLEOTIDE SEQUENCE [LARGE SCALE GENOMIC DNA]</scope>
    <source>
        <strain evidence="3">cv. 10/8</strain>
        <tissue evidence="2">Leaf</tissue>
    </source>
</reference>
<name>A0A392NG89_9FABA</name>
<sequence length="55" mass="6053">MSTPTKSSPIKNNIPKSPQQEVLFSKITEATPITIVPPEGSKKKKRSSTKKDKSQ</sequence>
<dbReference type="Proteomes" id="UP000265520">
    <property type="component" value="Unassembled WGS sequence"/>
</dbReference>
<evidence type="ECO:0000256" key="1">
    <source>
        <dbReference type="SAM" id="MobiDB-lite"/>
    </source>
</evidence>
<evidence type="ECO:0000313" key="2">
    <source>
        <dbReference type="EMBL" id="MCH98840.1"/>
    </source>
</evidence>
<gene>
    <name evidence="2" type="ORF">A2U01_0019849</name>
</gene>
<protein>
    <submittedName>
        <fullName evidence="2">Uncharacterized protein</fullName>
    </submittedName>
</protein>
<feature type="non-terminal residue" evidence="2">
    <location>
        <position position="55"/>
    </location>
</feature>
<organism evidence="2 3">
    <name type="scientific">Trifolium medium</name>
    <dbReference type="NCBI Taxonomy" id="97028"/>
    <lineage>
        <taxon>Eukaryota</taxon>
        <taxon>Viridiplantae</taxon>
        <taxon>Streptophyta</taxon>
        <taxon>Embryophyta</taxon>
        <taxon>Tracheophyta</taxon>
        <taxon>Spermatophyta</taxon>
        <taxon>Magnoliopsida</taxon>
        <taxon>eudicotyledons</taxon>
        <taxon>Gunneridae</taxon>
        <taxon>Pentapetalae</taxon>
        <taxon>rosids</taxon>
        <taxon>fabids</taxon>
        <taxon>Fabales</taxon>
        <taxon>Fabaceae</taxon>
        <taxon>Papilionoideae</taxon>
        <taxon>50 kb inversion clade</taxon>
        <taxon>NPAAA clade</taxon>
        <taxon>Hologalegina</taxon>
        <taxon>IRL clade</taxon>
        <taxon>Trifolieae</taxon>
        <taxon>Trifolium</taxon>
    </lineage>
</organism>
<keyword evidence="3" id="KW-1185">Reference proteome</keyword>
<evidence type="ECO:0000313" key="3">
    <source>
        <dbReference type="Proteomes" id="UP000265520"/>
    </source>
</evidence>